<evidence type="ECO:0000313" key="3">
    <source>
        <dbReference type="EMBL" id="PPK66688.1"/>
    </source>
</evidence>
<reference evidence="3 4" key="1">
    <citation type="submission" date="2018-02" db="EMBL/GenBank/DDBJ databases">
        <title>Genomic Encyclopedia of Archaeal and Bacterial Type Strains, Phase II (KMG-II): from individual species to whole genera.</title>
        <authorList>
            <person name="Goeker M."/>
        </authorList>
    </citation>
    <scope>NUCLEOTIDE SEQUENCE [LARGE SCALE GENOMIC DNA]</scope>
    <source>
        <strain evidence="3 4">YU 961-1</strain>
    </source>
</reference>
<feature type="domain" description="Pyrrolo-quinoline quinone repeat" evidence="2">
    <location>
        <begin position="38"/>
        <end position="188"/>
    </location>
</feature>
<keyword evidence="1" id="KW-0732">Signal</keyword>
<keyword evidence="4" id="KW-1185">Reference proteome</keyword>
<feature type="signal peptide" evidence="1">
    <location>
        <begin position="1"/>
        <end position="19"/>
    </location>
</feature>
<dbReference type="PANTHER" id="PTHR34512:SF30">
    <property type="entry name" value="OUTER MEMBRANE PROTEIN ASSEMBLY FACTOR BAMB"/>
    <property type="match status" value="1"/>
</dbReference>
<evidence type="ECO:0000256" key="1">
    <source>
        <dbReference type="SAM" id="SignalP"/>
    </source>
</evidence>
<name>A0A2S6GN86_9PSEU</name>
<accession>A0A2S6GN86</accession>
<evidence type="ECO:0000259" key="2">
    <source>
        <dbReference type="Pfam" id="PF13360"/>
    </source>
</evidence>
<feature type="chain" id="PRO_5038829475" evidence="1">
    <location>
        <begin position="20"/>
        <end position="589"/>
    </location>
</feature>
<dbReference type="Proteomes" id="UP000239203">
    <property type="component" value="Unassembled WGS sequence"/>
</dbReference>
<comment type="caution">
    <text evidence="3">The sequence shown here is derived from an EMBL/GenBank/DDBJ whole genome shotgun (WGS) entry which is preliminary data.</text>
</comment>
<dbReference type="SMART" id="SM00564">
    <property type="entry name" value="PQQ"/>
    <property type="match status" value="3"/>
</dbReference>
<gene>
    <name evidence="3" type="ORF">CLV40_10973</name>
</gene>
<dbReference type="InterPro" id="IPR002372">
    <property type="entry name" value="PQQ_rpt_dom"/>
</dbReference>
<dbReference type="SUPFAM" id="SSF50998">
    <property type="entry name" value="Quinoprotein alcohol dehydrogenase-like"/>
    <property type="match status" value="1"/>
</dbReference>
<protein>
    <submittedName>
        <fullName evidence="3">Putative pyrroloquinoline-quinone binding quinoprotein</fullName>
    </submittedName>
</protein>
<sequence>MRTVAVVLALLLMAAGCTSESPGVPDAPDAPRLAAGLAWQTEVWANGYAVVGGTVFAGRQSGLTAVDARTGRTVWRFRSPEGMNVTSWSVTGGAVTVAMDTARVTEPGAEYDWSTIGLDAATGEQRWDDDRAELLPSNGHFGPEYSPLRLAAGAGVVVTPTYDDSGNLGLAGVDARTGSLAWDRPFAGLSVGGFSGCAVTDRDETLLADDPVRKVTEPLVASDDDLAVVVAQCAQGRAVLGFDPRTGEPRWATPLPPERPKFLVMDRRAILVTGEGAGTVLTSDGRAVFAGRLPAYLPVMAVVGTTAVVSGIDGTDDPLVAVDLGGRGVLWSQPRPSGDLPTNTLRRNAYQSMAVAGGAVLGYRASPGGTQEGLTPLVDLLPVAVDRIDPATGSTRSAPLAVVGGGAAIGVVDNRLLIASGMLVTAVELAPDGSVKHGNAPAPPDRWPDPCDLLTPDYLARSWPARPPKPVGTPGTLLGAALPRPLRCVYTDLDGSAPAMVSVRWTAADPADAAALAAGLRVESGDPWSSEPLKPLVPDVGTWAIGDGAVELTVHTGPVIVDVHAEDLAVPAVQIGKAVTARLQELGYR</sequence>
<dbReference type="PROSITE" id="PS51257">
    <property type="entry name" value="PROKAR_LIPOPROTEIN"/>
    <property type="match status" value="1"/>
</dbReference>
<dbReference type="Pfam" id="PF13360">
    <property type="entry name" value="PQQ_2"/>
    <property type="match status" value="1"/>
</dbReference>
<evidence type="ECO:0000313" key="4">
    <source>
        <dbReference type="Proteomes" id="UP000239203"/>
    </source>
</evidence>
<organism evidence="3 4">
    <name type="scientific">Actinokineospora auranticolor</name>
    <dbReference type="NCBI Taxonomy" id="155976"/>
    <lineage>
        <taxon>Bacteria</taxon>
        <taxon>Bacillati</taxon>
        <taxon>Actinomycetota</taxon>
        <taxon>Actinomycetes</taxon>
        <taxon>Pseudonocardiales</taxon>
        <taxon>Pseudonocardiaceae</taxon>
        <taxon>Actinokineospora</taxon>
    </lineage>
</organism>
<dbReference type="EMBL" id="PTIX01000009">
    <property type="protein sequence ID" value="PPK66688.1"/>
    <property type="molecule type" value="Genomic_DNA"/>
</dbReference>
<dbReference type="InterPro" id="IPR015943">
    <property type="entry name" value="WD40/YVTN_repeat-like_dom_sf"/>
</dbReference>
<dbReference type="RefSeq" id="WP_181043573.1">
    <property type="nucleotide sequence ID" value="NZ_CP154825.1"/>
</dbReference>
<dbReference type="PANTHER" id="PTHR34512">
    <property type="entry name" value="CELL SURFACE PROTEIN"/>
    <property type="match status" value="1"/>
</dbReference>
<dbReference type="InterPro" id="IPR011047">
    <property type="entry name" value="Quinoprotein_ADH-like_sf"/>
</dbReference>
<dbReference type="Gene3D" id="2.130.10.10">
    <property type="entry name" value="YVTN repeat-like/Quinoprotein amine dehydrogenase"/>
    <property type="match status" value="1"/>
</dbReference>
<proteinExistence type="predicted"/>
<dbReference type="InterPro" id="IPR018391">
    <property type="entry name" value="PQQ_b-propeller_rpt"/>
</dbReference>
<dbReference type="AlphaFoldDB" id="A0A2S6GN86"/>